<keyword evidence="4" id="KW-1185">Reference proteome</keyword>
<comment type="caution">
    <text evidence="3">The sequence shown here is derived from an EMBL/GenBank/DDBJ whole genome shotgun (WGS) entry which is preliminary data.</text>
</comment>
<sequence length="956" mass="107625">MWFVNLEAQVAESSEDDEEQIDDNDDFIDEEVDLLDDYSRDRTHGKPMQELGSHRQPSGQFLDELERRYVNVSSSRDASSSTLDCGTSVLGKRKTPDTDPAFQQQILSHLSRHPPPDPAPCSPPPRGNRPINRMTRMPLPRREQPIVIPDERRLLRTYSTSTELFGDPWISEPPPSVTPQKRSVHKPSNHSVKHQHLRNWISWAKKEGRKSEYAPGEWVIIRRGTYKGDVGQIWKAKTREKTETEMDAEREAVEQAARAGEPAPEITPELAFEGYWVFLVPRLPPPYLTEPCSLRLKSKRPKRSPRFPPRQFIPGEYDMVLLKRNNNIVQGYSINGHLLSRGLLMKVYRVDALDPCALVPADTQLLAFQDHPFCKQFPLPLTDMWCFSAGDEVEVESSSTLASPQSGRGVVSVCAERMILVDFGDAGIHPTRIELLTKVISISDYVRILRGPHASREGLVVERHGNTLAVSERGSRKGIDLFVHVNTVSKVKHEPVENSSIPWLNKEVTIFRGPHANQTGIVKDVRRKPNRVVLFLWLFLPEQSKIGTCLSKGTAVFSIVIGKVRSDYQRYYHIERIGNTKSGPIPWIGTYVGIIKGQHKGKEGTVKDVNRTTKPSAISGLMVTVELNVYGTSRLDEQIYYDYIRERSTGLTLATHEPLINEQCFYAPNPAFVPSGVIWEKGKTLFLLLDEEKETNVDAIDDEVSKMLNASTDQIMDVWNPYWSYPSDEVIPSSPTLPSPSGTLQSTTSNVVLPPTHWLSHPELLGLTLLVDIKDGPHAKLNQYVELVECGGVTVARVRKGKAKRSYDIPLSCVGKSSKRPNVAKEENLLVVAGGQQPQHIGKLVRRVHHFYEGSIAPENRWLIVAVVDREDRVQKLTGEIVECKLHDLEFVEEAGTDRFRATHVFMRRVRDEARLHLSADIRGPGSVNLDHLRNCISSHMSAYHGTGTPRSSTNA</sequence>
<feature type="compositionally biased region" description="Acidic residues" evidence="1">
    <location>
        <begin position="13"/>
        <end position="23"/>
    </location>
</feature>
<evidence type="ECO:0000256" key="1">
    <source>
        <dbReference type="SAM" id="MobiDB-lite"/>
    </source>
</evidence>
<feature type="region of interest" description="Disordered" evidence="1">
    <location>
        <begin position="166"/>
        <end position="191"/>
    </location>
</feature>
<feature type="compositionally biased region" description="Pro residues" evidence="1">
    <location>
        <begin position="116"/>
        <end position="127"/>
    </location>
</feature>
<protein>
    <recommendedName>
        <fullName evidence="2">KOW domain-containing protein</fullName>
    </recommendedName>
</protein>
<proteinExistence type="predicted"/>
<feature type="domain" description="KOW" evidence="2">
    <location>
        <begin position="212"/>
        <end position="239"/>
    </location>
</feature>
<feature type="domain" description="KOW" evidence="2">
    <location>
        <begin position="439"/>
        <end position="466"/>
    </location>
</feature>
<dbReference type="SMART" id="SM00739">
    <property type="entry name" value="KOW"/>
    <property type="match status" value="4"/>
</dbReference>
<gene>
    <name evidence="3" type="ORF">V5O48_007110</name>
</gene>
<evidence type="ECO:0000259" key="2">
    <source>
        <dbReference type="SMART" id="SM00739"/>
    </source>
</evidence>
<reference evidence="3 4" key="1">
    <citation type="submission" date="2024-02" db="EMBL/GenBank/DDBJ databases">
        <title>A draft genome for the cacao thread blight pathogen Marasmius crinis-equi.</title>
        <authorList>
            <person name="Cohen S.P."/>
            <person name="Baruah I.K."/>
            <person name="Amoako-Attah I."/>
            <person name="Bukari Y."/>
            <person name="Meinhardt L.W."/>
            <person name="Bailey B.A."/>
        </authorList>
    </citation>
    <scope>NUCLEOTIDE SEQUENCE [LARGE SCALE GENOMIC DNA]</scope>
    <source>
        <strain evidence="3 4">GH-76</strain>
    </source>
</reference>
<feature type="compositionally biased region" description="Basic residues" evidence="1">
    <location>
        <begin position="182"/>
        <end position="191"/>
    </location>
</feature>
<feature type="domain" description="KOW" evidence="2">
    <location>
        <begin position="501"/>
        <end position="528"/>
    </location>
</feature>
<dbReference type="EMBL" id="JBAHYK010000359">
    <property type="protein sequence ID" value="KAL0574856.1"/>
    <property type="molecule type" value="Genomic_DNA"/>
</dbReference>
<feature type="domain" description="KOW" evidence="2">
    <location>
        <begin position="585"/>
        <end position="612"/>
    </location>
</feature>
<organism evidence="3 4">
    <name type="scientific">Marasmius crinis-equi</name>
    <dbReference type="NCBI Taxonomy" id="585013"/>
    <lineage>
        <taxon>Eukaryota</taxon>
        <taxon>Fungi</taxon>
        <taxon>Dikarya</taxon>
        <taxon>Basidiomycota</taxon>
        <taxon>Agaricomycotina</taxon>
        <taxon>Agaricomycetes</taxon>
        <taxon>Agaricomycetidae</taxon>
        <taxon>Agaricales</taxon>
        <taxon>Marasmiineae</taxon>
        <taxon>Marasmiaceae</taxon>
        <taxon>Marasmius</taxon>
    </lineage>
</organism>
<name>A0ABR3FHL2_9AGAR</name>
<feature type="region of interest" description="Disordered" evidence="1">
    <location>
        <begin position="40"/>
        <end position="134"/>
    </location>
</feature>
<accession>A0ABR3FHL2</accession>
<evidence type="ECO:0000313" key="3">
    <source>
        <dbReference type="EMBL" id="KAL0574856.1"/>
    </source>
</evidence>
<dbReference type="Proteomes" id="UP001465976">
    <property type="component" value="Unassembled WGS sequence"/>
</dbReference>
<dbReference type="InterPro" id="IPR005824">
    <property type="entry name" value="KOW"/>
</dbReference>
<evidence type="ECO:0000313" key="4">
    <source>
        <dbReference type="Proteomes" id="UP001465976"/>
    </source>
</evidence>
<feature type="region of interest" description="Disordered" evidence="1">
    <location>
        <begin position="1"/>
        <end position="23"/>
    </location>
</feature>